<evidence type="ECO:0000256" key="2">
    <source>
        <dbReference type="ARBA" id="ARBA00022448"/>
    </source>
</evidence>
<accession>A0A6J4RRT0</accession>
<evidence type="ECO:0000256" key="5">
    <source>
        <dbReference type="ARBA" id="ARBA00022989"/>
    </source>
</evidence>
<organism evidence="9">
    <name type="scientific">uncultured Solirubrobacteraceae bacterium</name>
    <dbReference type="NCBI Taxonomy" id="1162706"/>
    <lineage>
        <taxon>Bacteria</taxon>
        <taxon>Bacillati</taxon>
        <taxon>Actinomycetota</taxon>
        <taxon>Thermoleophilia</taxon>
        <taxon>Solirubrobacterales</taxon>
        <taxon>Solirubrobacteraceae</taxon>
        <taxon>environmental samples</taxon>
    </lineage>
</organism>
<feature type="transmembrane region" description="Helical" evidence="7">
    <location>
        <begin position="207"/>
        <end position="230"/>
    </location>
</feature>
<dbReference type="InterPro" id="IPR036259">
    <property type="entry name" value="MFS_trans_sf"/>
</dbReference>
<keyword evidence="4 7" id="KW-0812">Transmembrane</keyword>
<dbReference type="GO" id="GO:0022857">
    <property type="term" value="F:transmembrane transporter activity"/>
    <property type="evidence" value="ECO:0007669"/>
    <property type="project" value="InterPro"/>
</dbReference>
<proteinExistence type="predicted"/>
<gene>
    <name evidence="9" type="ORF">AVDCRST_MAG65-1391</name>
</gene>
<dbReference type="AlphaFoldDB" id="A0A6J4RRT0"/>
<keyword evidence="2" id="KW-0813">Transport</keyword>
<feature type="transmembrane region" description="Helical" evidence="7">
    <location>
        <begin position="114"/>
        <end position="135"/>
    </location>
</feature>
<keyword evidence="6 7" id="KW-0472">Membrane</keyword>
<name>A0A6J4RRT0_9ACTN</name>
<evidence type="ECO:0000256" key="6">
    <source>
        <dbReference type="ARBA" id="ARBA00023136"/>
    </source>
</evidence>
<feature type="transmembrane region" description="Helical" evidence="7">
    <location>
        <begin position="171"/>
        <end position="195"/>
    </location>
</feature>
<dbReference type="GO" id="GO:0005886">
    <property type="term" value="C:plasma membrane"/>
    <property type="evidence" value="ECO:0007669"/>
    <property type="project" value="UniProtKB-SubCell"/>
</dbReference>
<reference evidence="9" key="1">
    <citation type="submission" date="2020-02" db="EMBL/GenBank/DDBJ databases">
        <authorList>
            <person name="Meier V. D."/>
        </authorList>
    </citation>
    <scope>NUCLEOTIDE SEQUENCE</scope>
    <source>
        <strain evidence="9">AVDCRST_MAG65</strain>
    </source>
</reference>
<evidence type="ECO:0000259" key="8">
    <source>
        <dbReference type="PROSITE" id="PS50850"/>
    </source>
</evidence>
<feature type="non-terminal residue" evidence="9">
    <location>
        <position position="1"/>
    </location>
</feature>
<feature type="transmembrane region" description="Helical" evidence="7">
    <location>
        <begin position="12"/>
        <end position="29"/>
    </location>
</feature>
<sequence length="291" mass="29578">RDEREHRSFDALGAFTVTAGLAILVYALVDATQAGWGSTQTVVLLSLAVLLLAAFVVTELRHRMPLVPFSIFKLRTLTGANVVGLMVGASLFSMFFFISLYMQQVLGYGPLKAGFAYLPLALTIIVSAGIASQLVTKVGFKPVLIGGLALIAVGLLWFSQVSAGGGYVSDILFPSLLAAAGLGFSFVPVTIGAVAGTSADESGLASGLINTSQQIGGALGLAILATVANSRTDGLVEAGARPSPGALTEGFQAAFLTGAGFAVLGIIAALTLIKTADSEAMKGAEAVPVAA</sequence>
<keyword evidence="5 7" id="KW-1133">Transmembrane helix</keyword>
<dbReference type="InterPro" id="IPR020846">
    <property type="entry name" value="MFS_dom"/>
</dbReference>
<evidence type="ECO:0000256" key="1">
    <source>
        <dbReference type="ARBA" id="ARBA00004651"/>
    </source>
</evidence>
<feature type="transmembrane region" description="Helical" evidence="7">
    <location>
        <begin position="41"/>
        <end position="58"/>
    </location>
</feature>
<feature type="transmembrane region" description="Helical" evidence="7">
    <location>
        <begin position="79"/>
        <end position="102"/>
    </location>
</feature>
<feature type="transmembrane region" description="Helical" evidence="7">
    <location>
        <begin position="250"/>
        <end position="273"/>
    </location>
</feature>
<feature type="domain" description="Major facilitator superfamily (MFS) profile" evidence="8">
    <location>
        <begin position="1"/>
        <end position="277"/>
    </location>
</feature>
<dbReference type="InterPro" id="IPR011701">
    <property type="entry name" value="MFS"/>
</dbReference>
<protein>
    <submittedName>
        <fullName evidence="9">Uncharacterized MFS-type transporter</fullName>
    </submittedName>
</protein>
<dbReference type="PANTHER" id="PTHR42718">
    <property type="entry name" value="MAJOR FACILITATOR SUPERFAMILY MULTIDRUG TRANSPORTER MFSC"/>
    <property type="match status" value="1"/>
</dbReference>
<dbReference type="PROSITE" id="PS50850">
    <property type="entry name" value="MFS"/>
    <property type="match status" value="1"/>
</dbReference>
<keyword evidence="3" id="KW-1003">Cell membrane</keyword>
<dbReference type="PANTHER" id="PTHR42718:SF46">
    <property type="entry name" value="BLR6921 PROTEIN"/>
    <property type="match status" value="1"/>
</dbReference>
<dbReference type="EMBL" id="CADCVL010000228">
    <property type="protein sequence ID" value="CAA9480052.1"/>
    <property type="molecule type" value="Genomic_DNA"/>
</dbReference>
<dbReference type="Gene3D" id="1.20.1250.20">
    <property type="entry name" value="MFS general substrate transporter like domains"/>
    <property type="match status" value="1"/>
</dbReference>
<evidence type="ECO:0000256" key="4">
    <source>
        <dbReference type="ARBA" id="ARBA00022692"/>
    </source>
</evidence>
<evidence type="ECO:0000256" key="7">
    <source>
        <dbReference type="SAM" id="Phobius"/>
    </source>
</evidence>
<evidence type="ECO:0000256" key="3">
    <source>
        <dbReference type="ARBA" id="ARBA00022475"/>
    </source>
</evidence>
<comment type="subcellular location">
    <subcellularLocation>
        <location evidence="1">Cell membrane</location>
        <topology evidence="1">Multi-pass membrane protein</topology>
    </subcellularLocation>
</comment>
<dbReference type="SUPFAM" id="SSF103473">
    <property type="entry name" value="MFS general substrate transporter"/>
    <property type="match status" value="1"/>
</dbReference>
<evidence type="ECO:0000313" key="9">
    <source>
        <dbReference type="EMBL" id="CAA9480052.1"/>
    </source>
</evidence>
<dbReference type="Pfam" id="PF07690">
    <property type="entry name" value="MFS_1"/>
    <property type="match status" value="1"/>
</dbReference>
<feature type="transmembrane region" description="Helical" evidence="7">
    <location>
        <begin position="142"/>
        <end position="159"/>
    </location>
</feature>